<dbReference type="EC" id="2.7.13.3" evidence="2"/>
<evidence type="ECO:0000313" key="12">
    <source>
        <dbReference type="Proteomes" id="UP000555393"/>
    </source>
</evidence>
<evidence type="ECO:0000256" key="5">
    <source>
        <dbReference type="ARBA" id="ARBA00022741"/>
    </source>
</evidence>
<protein>
    <recommendedName>
        <fullName evidence="2">histidine kinase</fullName>
        <ecNumber evidence="2">2.7.13.3</ecNumber>
    </recommendedName>
</protein>
<dbReference type="CDD" id="cd00082">
    <property type="entry name" value="HisKA"/>
    <property type="match status" value="1"/>
</dbReference>
<dbReference type="SUPFAM" id="SSF47384">
    <property type="entry name" value="Homodimeric domain of signal transducing histidine kinase"/>
    <property type="match status" value="1"/>
</dbReference>
<dbReference type="InterPro" id="IPR003661">
    <property type="entry name" value="HisK_dim/P_dom"/>
</dbReference>
<dbReference type="PRINTS" id="PR00344">
    <property type="entry name" value="BCTRLSENSOR"/>
</dbReference>
<dbReference type="InterPro" id="IPR003594">
    <property type="entry name" value="HATPase_dom"/>
</dbReference>
<organism evidence="11 12">
    <name type="scientific">Paenochrobactrum gallinarii</name>
    <dbReference type="NCBI Taxonomy" id="643673"/>
    <lineage>
        <taxon>Bacteria</taxon>
        <taxon>Pseudomonadati</taxon>
        <taxon>Pseudomonadota</taxon>
        <taxon>Alphaproteobacteria</taxon>
        <taxon>Hyphomicrobiales</taxon>
        <taxon>Brucellaceae</taxon>
        <taxon>Paenochrobactrum</taxon>
    </lineage>
</organism>
<evidence type="ECO:0000256" key="2">
    <source>
        <dbReference type="ARBA" id="ARBA00012438"/>
    </source>
</evidence>
<evidence type="ECO:0000256" key="8">
    <source>
        <dbReference type="ARBA" id="ARBA00023012"/>
    </source>
</evidence>
<dbReference type="GO" id="GO:0000155">
    <property type="term" value="F:phosphorelay sensor kinase activity"/>
    <property type="evidence" value="ECO:0007669"/>
    <property type="project" value="InterPro"/>
</dbReference>
<dbReference type="PANTHER" id="PTHR42878:SF7">
    <property type="entry name" value="SENSOR HISTIDINE KINASE GLRK"/>
    <property type="match status" value="1"/>
</dbReference>
<feature type="domain" description="Histidine kinase" evidence="10">
    <location>
        <begin position="241"/>
        <end position="456"/>
    </location>
</feature>
<comment type="catalytic activity">
    <reaction evidence="1">
        <text>ATP + protein L-histidine = ADP + protein N-phospho-L-histidine.</text>
        <dbReference type="EC" id="2.7.13.3"/>
    </reaction>
</comment>
<keyword evidence="4" id="KW-0808">Transferase</keyword>
<dbReference type="CDD" id="cd00075">
    <property type="entry name" value="HATPase"/>
    <property type="match status" value="1"/>
</dbReference>
<dbReference type="GO" id="GO:0005524">
    <property type="term" value="F:ATP binding"/>
    <property type="evidence" value="ECO:0007669"/>
    <property type="project" value="UniProtKB-KW"/>
</dbReference>
<evidence type="ECO:0000256" key="6">
    <source>
        <dbReference type="ARBA" id="ARBA00022777"/>
    </source>
</evidence>
<evidence type="ECO:0000256" key="9">
    <source>
        <dbReference type="SAM" id="Phobius"/>
    </source>
</evidence>
<evidence type="ECO:0000256" key="4">
    <source>
        <dbReference type="ARBA" id="ARBA00022679"/>
    </source>
</evidence>
<dbReference type="AlphaFoldDB" id="A0A841M3J0"/>
<dbReference type="GO" id="GO:0000156">
    <property type="term" value="F:phosphorelay response regulator activity"/>
    <property type="evidence" value="ECO:0007669"/>
    <property type="project" value="TreeGrafter"/>
</dbReference>
<dbReference type="GO" id="GO:0030295">
    <property type="term" value="F:protein kinase activator activity"/>
    <property type="evidence" value="ECO:0007669"/>
    <property type="project" value="TreeGrafter"/>
</dbReference>
<dbReference type="RefSeq" id="WP_184224515.1">
    <property type="nucleotide sequence ID" value="NZ_JACIIU010000024.1"/>
</dbReference>
<dbReference type="PROSITE" id="PS50109">
    <property type="entry name" value="HIS_KIN"/>
    <property type="match status" value="1"/>
</dbReference>
<dbReference type="Gene3D" id="3.30.565.10">
    <property type="entry name" value="Histidine kinase-like ATPase, C-terminal domain"/>
    <property type="match status" value="1"/>
</dbReference>
<evidence type="ECO:0000256" key="7">
    <source>
        <dbReference type="ARBA" id="ARBA00022840"/>
    </source>
</evidence>
<dbReference type="EMBL" id="JACIIU010000024">
    <property type="protein sequence ID" value="MBB6262339.1"/>
    <property type="molecule type" value="Genomic_DNA"/>
</dbReference>
<dbReference type="Proteomes" id="UP000555393">
    <property type="component" value="Unassembled WGS sequence"/>
</dbReference>
<dbReference type="Pfam" id="PF02518">
    <property type="entry name" value="HATPase_c"/>
    <property type="match status" value="1"/>
</dbReference>
<keyword evidence="9" id="KW-0812">Transmembrane</keyword>
<dbReference type="SMART" id="SM00388">
    <property type="entry name" value="HisKA"/>
    <property type="match status" value="1"/>
</dbReference>
<dbReference type="InterPro" id="IPR004358">
    <property type="entry name" value="Sig_transdc_His_kin-like_C"/>
</dbReference>
<keyword evidence="12" id="KW-1185">Reference proteome</keyword>
<keyword evidence="3" id="KW-0597">Phosphoprotein</keyword>
<reference evidence="11 12" key="1">
    <citation type="submission" date="2020-08" db="EMBL/GenBank/DDBJ databases">
        <title>Genomic Encyclopedia of Type Strains, Phase IV (KMG-IV): sequencing the most valuable type-strain genomes for metagenomic binning, comparative biology and taxonomic classification.</title>
        <authorList>
            <person name="Goeker M."/>
        </authorList>
    </citation>
    <scope>NUCLEOTIDE SEQUENCE [LARGE SCALE GENOMIC DNA]</scope>
    <source>
        <strain evidence="11 12">DSM 22336</strain>
    </source>
</reference>
<dbReference type="PANTHER" id="PTHR42878">
    <property type="entry name" value="TWO-COMPONENT HISTIDINE KINASE"/>
    <property type="match status" value="1"/>
</dbReference>
<proteinExistence type="predicted"/>
<dbReference type="InterPro" id="IPR036890">
    <property type="entry name" value="HATPase_C_sf"/>
</dbReference>
<feature type="transmembrane region" description="Helical" evidence="9">
    <location>
        <begin position="168"/>
        <end position="191"/>
    </location>
</feature>
<gene>
    <name evidence="11" type="ORF">FHS77_002911</name>
</gene>
<dbReference type="SMART" id="SM00387">
    <property type="entry name" value="HATPase_c"/>
    <property type="match status" value="1"/>
</dbReference>
<comment type="caution">
    <text evidence="11">The sequence shown here is derived from an EMBL/GenBank/DDBJ whole genome shotgun (WGS) entry which is preliminary data.</text>
</comment>
<dbReference type="InterPro" id="IPR050351">
    <property type="entry name" value="BphY/WalK/GraS-like"/>
</dbReference>
<dbReference type="Gene3D" id="1.10.287.130">
    <property type="match status" value="1"/>
</dbReference>
<dbReference type="InterPro" id="IPR036097">
    <property type="entry name" value="HisK_dim/P_sf"/>
</dbReference>
<evidence type="ECO:0000256" key="3">
    <source>
        <dbReference type="ARBA" id="ARBA00022553"/>
    </source>
</evidence>
<name>A0A841M3J0_9HYPH</name>
<keyword evidence="9" id="KW-1133">Transmembrane helix</keyword>
<evidence type="ECO:0000256" key="1">
    <source>
        <dbReference type="ARBA" id="ARBA00000085"/>
    </source>
</evidence>
<feature type="transmembrane region" description="Helical" evidence="9">
    <location>
        <begin position="6"/>
        <end position="26"/>
    </location>
</feature>
<sequence>MKITRAYTVAGIVMLGFCLMLAYAFYQLLRVERSLETYVGENMLWAVNQADRESRRFSDALLLDNHDKEMITLRFDILKSRINLLSSEPQLDYFKNIGAEEYLKNIVATMEQIEARYETEDSLEQAEILAIYREVLPVFSDFGRIANLSMIHERDAGGADRDRQLNMIYLTMAAVLGLMTVGGLLSFLLIMNIKSANRANDELLRYQEELEAIVAQRTEALSVALKNEQKSNEIYKGFLTTVSHQFKTPVAIIDLIAQRFIRHPEDINSEAVTEAAGRIREAVSRLSRIVESTISGDVIHADGVNLKAEEFDLVEMVGQSIAYHQEIHPARFVRFEKQISEFLYLGDKTLLEQIVVNLLANADKYSSDSAFIDVTVLLEDDVFICRVKDFGMGIPENETDMIFKRFYRASNVAHLSGSGMGLSFSRQISRMHGGDLTLLATGKGFTEFELRLPLTGIECA</sequence>
<dbReference type="SUPFAM" id="SSF55874">
    <property type="entry name" value="ATPase domain of HSP90 chaperone/DNA topoisomerase II/histidine kinase"/>
    <property type="match status" value="1"/>
</dbReference>
<keyword evidence="7" id="KW-0067">ATP-binding</keyword>
<keyword evidence="8" id="KW-0902">Two-component regulatory system</keyword>
<evidence type="ECO:0000259" key="10">
    <source>
        <dbReference type="PROSITE" id="PS50109"/>
    </source>
</evidence>
<keyword evidence="6 11" id="KW-0418">Kinase</keyword>
<dbReference type="InterPro" id="IPR005467">
    <property type="entry name" value="His_kinase_dom"/>
</dbReference>
<keyword evidence="5" id="KW-0547">Nucleotide-binding</keyword>
<keyword evidence="9" id="KW-0472">Membrane</keyword>
<accession>A0A841M3J0</accession>
<evidence type="ECO:0000313" key="11">
    <source>
        <dbReference type="EMBL" id="MBB6262339.1"/>
    </source>
</evidence>
<dbReference type="GO" id="GO:0007234">
    <property type="term" value="P:osmosensory signaling via phosphorelay pathway"/>
    <property type="evidence" value="ECO:0007669"/>
    <property type="project" value="TreeGrafter"/>
</dbReference>